<dbReference type="GO" id="GO:0005782">
    <property type="term" value="C:peroxisomal matrix"/>
    <property type="evidence" value="ECO:0007669"/>
    <property type="project" value="TreeGrafter"/>
</dbReference>
<organism evidence="2 3">
    <name type="scientific">Allacma fusca</name>
    <dbReference type="NCBI Taxonomy" id="39272"/>
    <lineage>
        <taxon>Eukaryota</taxon>
        <taxon>Metazoa</taxon>
        <taxon>Ecdysozoa</taxon>
        <taxon>Arthropoda</taxon>
        <taxon>Hexapoda</taxon>
        <taxon>Collembola</taxon>
        <taxon>Symphypleona</taxon>
        <taxon>Sminthuridae</taxon>
        <taxon>Allacma</taxon>
    </lineage>
</organism>
<feature type="domain" description="Malonyl-CoA decarboxylase C-terminal" evidence="1">
    <location>
        <begin position="2"/>
        <end position="63"/>
    </location>
</feature>
<proteinExistence type="predicted"/>
<dbReference type="PANTHER" id="PTHR28641:SF1">
    <property type="entry name" value="MALONYL-COA DECARBOXYLASE, MITOCHONDRIAL"/>
    <property type="match status" value="1"/>
</dbReference>
<sequence length="92" mass="10558">MEKVLMRLCATYLAVIKRGGYAYDPVAHFHLKNGAVMWRINWLADLSPKGLSQSCGIMVNYRYFIEECDTNSQQYVADQHINTSESVQNLLK</sequence>
<dbReference type="InterPro" id="IPR007956">
    <property type="entry name" value="Malonyl_CoA_deC_C"/>
</dbReference>
<comment type="caution">
    <text evidence="2">The sequence shown here is derived from an EMBL/GenBank/DDBJ whole genome shotgun (WGS) entry which is preliminary data.</text>
</comment>
<dbReference type="PANTHER" id="PTHR28641">
    <property type="match status" value="1"/>
</dbReference>
<evidence type="ECO:0000313" key="2">
    <source>
        <dbReference type="EMBL" id="CAG7825812.1"/>
    </source>
</evidence>
<gene>
    <name evidence="2" type="ORF">AFUS01_LOCUS35901</name>
</gene>
<dbReference type="AlphaFoldDB" id="A0A8J2KYQ0"/>
<dbReference type="GO" id="GO:2001294">
    <property type="term" value="P:malonyl-CoA catabolic process"/>
    <property type="evidence" value="ECO:0007669"/>
    <property type="project" value="TreeGrafter"/>
</dbReference>
<reference evidence="2" key="1">
    <citation type="submission" date="2021-06" db="EMBL/GenBank/DDBJ databases">
        <authorList>
            <person name="Hodson N. C."/>
            <person name="Mongue J. A."/>
            <person name="Jaron S. K."/>
        </authorList>
    </citation>
    <scope>NUCLEOTIDE SEQUENCE</scope>
</reference>
<dbReference type="EMBL" id="CAJVCH010537607">
    <property type="protein sequence ID" value="CAG7825812.1"/>
    <property type="molecule type" value="Genomic_DNA"/>
</dbReference>
<dbReference type="GO" id="GO:0005759">
    <property type="term" value="C:mitochondrial matrix"/>
    <property type="evidence" value="ECO:0007669"/>
    <property type="project" value="TreeGrafter"/>
</dbReference>
<dbReference type="GO" id="GO:0006085">
    <property type="term" value="P:acetyl-CoA biosynthetic process"/>
    <property type="evidence" value="ECO:0007669"/>
    <property type="project" value="TreeGrafter"/>
</dbReference>
<name>A0A8J2KYQ0_9HEXA</name>
<evidence type="ECO:0000259" key="1">
    <source>
        <dbReference type="Pfam" id="PF05292"/>
    </source>
</evidence>
<dbReference type="GO" id="GO:0006633">
    <property type="term" value="P:fatty acid biosynthetic process"/>
    <property type="evidence" value="ECO:0007669"/>
    <property type="project" value="InterPro"/>
</dbReference>
<protein>
    <recommendedName>
        <fullName evidence="1">Malonyl-CoA decarboxylase C-terminal domain-containing protein</fullName>
    </recommendedName>
</protein>
<keyword evidence="3" id="KW-1185">Reference proteome</keyword>
<dbReference type="Pfam" id="PF05292">
    <property type="entry name" value="MCD"/>
    <property type="match status" value="1"/>
</dbReference>
<dbReference type="Proteomes" id="UP000708208">
    <property type="component" value="Unassembled WGS sequence"/>
</dbReference>
<evidence type="ECO:0000313" key="3">
    <source>
        <dbReference type="Proteomes" id="UP000708208"/>
    </source>
</evidence>
<dbReference type="GO" id="GO:0050080">
    <property type="term" value="F:malonyl-CoA decarboxylase activity"/>
    <property type="evidence" value="ECO:0007669"/>
    <property type="project" value="InterPro"/>
</dbReference>
<dbReference type="InterPro" id="IPR038917">
    <property type="entry name" value="Malonyl_CoA_deC"/>
</dbReference>
<dbReference type="OrthoDB" id="426718at2759"/>
<accession>A0A8J2KYQ0</accession>